<accession>A0A915NKI2</accession>
<keyword evidence="3" id="KW-1185">Reference proteome</keyword>
<dbReference type="AlphaFoldDB" id="A0A915NKI2"/>
<feature type="domain" description="C2H2-type" evidence="2">
    <location>
        <begin position="108"/>
        <end position="130"/>
    </location>
</feature>
<protein>
    <submittedName>
        <fullName evidence="4">C2H2-type domain-containing protein</fullName>
    </submittedName>
</protein>
<proteinExistence type="predicted"/>
<feature type="compositionally biased region" description="Pro residues" evidence="1">
    <location>
        <begin position="13"/>
        <end position="25"/>
    </location>
</feature>
<dbReference type="PROSITE" id="PS00028">
    <property type="entry name" value="ZINC_FINGER_C2H2_1"/>
    <property type="match status" value="1"/>
</dbReference>
<dbReference type="InterPro" id="IPR036236">
    <property type="entry name" value="Znf_C2H2_sf"/>
</dbReference>
<evidence type="ECO:0000313" key="4">
    <source>
        <dbReference type="WBParaSite" id="scf7180000418110.g2087"/>
    </source>
</evidence>
<dbReference type="SUPFAM" id="SSF57667">
    <property type="entry name" value="beta-beta-alpha zinc fingers"/>
    <property type="match status" value="1"/>
</dbReference>
<feature type="region of interest" description="Disordered" evidence="1">
    <location>
        <begin position="1"/>
        <end position="30"/>
    </location>
</feature>
<name>A0A915NKI2_9BILA</name>
<evidence type="ECO:0000256" key="1">
    <source>
        <dbReference type="SAM" id="MobiDB-lite"/>
    </source>
</evidence>
<dbReference type="WBParaSite" id="scf7180000418110.g2087">
    <property type="protein sequence ID" value="scf7180000418110.g2087"/>
    <property type="gene ID" value="scf7180000418110.g2087"/>
</dbReference>
<dbReference type="InterPro" id="IPR013087">
    <property type="entry name" value="Znf_C2H2_type"/>
</dbReference>
<dbReference type="Proteomes" id="UP000887560">
    <property type="component" value="Unplaced"/>
</dbReference>
<dbReference type="SMART" id="SM00451">
    <property type="entry name" value="ZnF_U1"/>
    <property type="match status" value="1"/>
</dbReference>
<dbReference type="Gene3D" id="3.30.160.60">
    <property type="entry name" value="Classic Zinc Finger"/>
    <property type="match status" value="1"/>
</dbReference>
<sequence>MNPIYHGSNYLPYQPPPPPPQPPLPAATNSTSIVTTTNQSTYPTTSYQYYNNALPSISDTGSTHGISQEPTLADYNAYQGYDGYYDYYEGYGEEEYYEDDGKQKHYHCEICNVMCSGYDNYFAHLSGKIHKRKQAVLIEAAQNKFNTNSRNAFRCVICNKLILEVNRQQGKLYNTNAGYAIATFPVHAGVSVPTLTLPNMLHDFTQVMNADKQAIKSNIEELNNLMKMVSNGKN</sequence>
<evidence type="ECO:0000313" key="3">
    <source>
        <dbReference type="Proteomes" id="UP000887560"/>
    </source>
</evidence>
<dbReference type="GO" id="GO:0008270">
    <property type="term" value="F:zinc ion binding"/>
    <property type="evidence" value="ECO:0007669"/>
    <property type="project" value="InterPro"/>
</dbReference>
<organism evidence="3 4">
    <name type="scientific">Meloidogyne floridensis</name>
    <dbReference type="NCBI Taxonomy" id="298350"/>
    <lineage>
        <taxon>Eukaryota</taxon>
        <taxon>Metazoa</taxon>
        <taxon>Ecdysozoa</taxon>
        <taxon>Nematoda</taxon>
        <taxon>Chromadorea</taxon>
        <taxon>Rhabditida</taxon>
        <taxon>Tylenchina</taxon>
        <taxon>Tylenchomorpha</taxon>
        <taxon>Tylenchoidea</taxon>
        <taxon>Meloidogynidae</taxon>
        <taxon>Meloidogyninae</taxon>
        <taxon>Meloidogyne</taxon>
    </lineage>
</organism>
<dbReference type="GO" id="GO:0003676">
    <property type="term" value="F:nucleic acid binding"/>
    <property type="evidence" value="ECO:0007669"/>
    <property type="project" value="InterPro"/>
</dbReference>
<dbReference type="Pfam" id="PF12874">
    <property type="entry name" value="zf-met"/>
    <property type="match status" value="1"/>
</dbReference>
<dbReference type="InterPro" id="IPR003604">
    <property type="entry name" value="Matrin/U1-like-C_Znf_C2H2"/>
</dbReference>
<evidence type="ECO:0000259" key="2">
    <source>
        <dbReference type="PROSITE" id="PS00028"/>
    </source>
</evidence>
<reference evidence="4" key="1">
    <citation type="submission" date="2022-11" db="UniProtKB">
        <authorList>
            <consortium name="WormBaseParasite"/>
        </authorList>
    </citation>
    <scope>IDENTIFICATION</scope>
</reference>